<dbReference type="Pfam" id="PF05860">
    <property type="entry name" value="TPS"/>
    <property type="match status" value="1"/>
</dbReference>
<dbReference type="InterPro" id="IPR008638">
    <property type="entry name" value="FhaB/CdiA-like_TPS"/>
</dbReference>
<dbReference type="InterPro" id="IPR011050">
    <property type="entry name" value="Pectin_lyase_fold/virulence"/>
</dbReference>
<evidence type="ECO:0000313" key="2">
    <source>
        <dbReference type="EMBL" id="MBO1916442.1"/>
    </source>
</evidence>
<dbReference type="InterPro" id="IPR012334">
    <property type="entry name" value="Pectin_lyas_fold"/>
</dbReference>
<dbReference type="NCBIfam" id="TIGR01901">
    <property type="entry name" value="adhes_NPXG"/>
    <property type="match status" value="1"/>
</dbReference>
<accession>A0A939NFY6</accession>
<organism evidence="2 3">
    <name type="scientific">Providencia rettgeri</name>
    <dbReference type="NCBI Taxonomy" id="587"/>
    <lineage>
        <taxon>Bacteria</taxon>
        <taxon>Pseudomonadati</taxon>
        <taxon>Pseudomonadota</taxon>
        <taxon>Gammaproteobacteria</taxon>
        <taxon>Enterobacterales</taxon>
        <taxon>Morganellaceae</taxon>
        <taxon>Providencia</taxon>
    </lineage>
</organism>
<comment type="caution">
    <text evidence="2">The sequence shown here is derived from an EMBL/GenBank/DDBJ whole genome shotgun (WGS) entry which is preliminary data.</text>
</comment>
<dbReference type="Gene3D" id="2.160.20.10">
    <property type="entry name" value="Single-stranded right-handed beta-helix, Pectin lyase-like"/>
    <property type="match status" value="1"/>
</dbReference>
<proteinExistence type="predicted"/>
<dbReference type="EMBL" id="JAGETQ010000108">
    <property type="protein sequence ID" value="MBO1916442.1"/>
    <property type="molecule type" value="Genomic_DNA"/>
</dbReference>
<dbReference type="AlphaFoldDB" id="A0A939NFY6"/>
<dbReference type="SMART" id="SM00912">
    <property type="entry name" value="Haemagg_act"/>
    <property type="match status" value="1"/>
</dbReference>
<sequence length="157" mass="16434">MNTQLAGNIKANSNLQGNVATVILNEVNSNKATQLNGMIEVAGNSAQVIVANASGITCNNCGFINTNRATLTTGKITPQLNGDFTINVDKGQIVITDKFNSNSPTDILAKTAAISGKMNADEINIITGTNVISKNGQLIKSASSNTNTQILLSIFQH</sequence>
<protein>
    <submittedName>
        <fullName evidence="2">Filamentous hemagglutinin N-terminal domain-containing protein</fullName>
    </submittedName>
</protein>
<feature type="domain" description="Filamentous haemagglutinin FhaB/tRNA nuclease CdiA-like TPS" evidence="1">
    <location>
        <begin position="1"/>
        <end position="81"/>
    </location>
</feature>
<evidence type="ECO:0000259" key="1">
    <source>
        <dbReference type="SMART" id="SM00912"/>
    </source>
</evidence>
<reference evidence="2" key="1">
    <citation type="submission" date="2021-03" db="EMBL/GenBank/DDBJ databases">
        <title>Molecular epidemiology and mechanisms of colistin and carbapenem resistance in Enterobacteriaceae from clinical isolates, the environment and porcine samples in Pretoria, South Africa.</title>
        <authorList>
            <person name="Bogoshi D."/>
            <person name="Mbelle N.M."/>
            <person name="Naidoo V."/>
            <person name="Osei Sekyere J."/>
        </authorList>
    </citation>
    <scope>NUCLEOTIDE SEQUENCE</scope>
    <source>
        <strain evidence="2">C052</strain>
    </source>
</reference>
<gene>
    <name evidence="2" type="ORF">J4727_15535</name>
</gene>
<dbReference type="SUPFAM" id="SSF51126">
    <property type="entry name" value="Pectin lyase-like"/>
    <property type="match status" value="1"/>
</dbReference>
<evidence type="ECO:0000313" key="3">
    <source>
        <dbReference type="Proteomes" id="UP000664477"/>
    </source>
</evidence>
<name>A0A939NFY6_PRORE</name>
<dbReference type="Proteomes" id="UP000664477">
    <property type="component" value="Unassembled WGS sequence"/>
</dbReference>